<dbReference type="GO" id="GO:0003700">
    <property type="term" value="F:DNA-binding transcription factor activity"/>
    <property type="evidence" value="ECO:0007669"/>
    <property type="project" value="InterPro"/>
</dbReference>
<dbReference type="InterPro" id="IPR036388">
    <property type="entry name" value="WH-like_DNA-bd_sf"/>
</dbReference>
<keyword evidence="7" id="KW-1185">Reference proteome</keyword>
<evidence type="ECO:0000256" key="4">
    <source>
        <dbReference type="SAM" id="MobiDB-lite"/>
    </source>
</evidence>
<dbReference type="InterPro" id="IPR052362">
    <property type="entry name" value="HTH-GbsR_regulator"/>
</dbReference>
<dbReference type="SUPFAM" id="SSF46785">
    <property type="entry name" value="Winged helix' DNA-binding domain"/>
    <property type="match status" value="1"/>
</dbReference>
<feature type="region of interest" description="Disordered" evidence="4">
    <location>
        <begin position="1"/>
        <end position="86"/>
    </location>
</feature>
<dbReference type="PANTHER" id="PTHR38465:SF2">
    <property type="entry name" value="HTH-TYPE TRANSCRIPTIONAL REGULATOR MMPR5"/>
    <property type="match status" value="1"/>
</dbReference>
<dbReference type="GO" id="GO:0003677">
    <property type="term" value="F:DNA binding"/>
    <property type="evidence" value="ECO:0007669"/>
    <property type="project" value="UniProtKB-KW"/>
</dbReference>
<keyword evidence="3" id="KW-0804">Transcription</keyword>
<keyword evidence="2 6" id="KW-0238">DNA-binding</keyword>
<organism evidence="6 7">
    <name type="scientific">Streptomyces zagrosensis</name>
    <dbReference type="NCBI Taxonomy" id="1042984"/>
    <lineage>
        <taxon>Bacteria</taxon>
        <taxon>Bacillati</taxon>
        <taxon>Actinomycetota</taxon>
        <taxon>Actinomycetes</taxon>
        <taxon>Kitasatosporales</taxon>
        <taxon>Streptomycetaceae</taxon>
        <taxon>Streptomyces</taxon>
    </lineage>
</organism>
<comment type="caution">
    <text evidence="6">The sequence shown here is derived from an EMBL/GenBank/DDBJ whole genome shotgun (WGS) entry which is preliminary data.</text>
</comment>
<feature type="compositionally biased region" description="Low complexity" evidence="4">
    <location>
        <begin position="1"/>
        <end position="30"/>
    </location>
</feature>
<evidence type="ECO:0000313" key="7">
    <source>
        <dbReference type="Proteomes" id="UP000588098"/>
    </source>
</evidence>
<proteinExistence type="predicted"/>
<evidence type="ECO:0000259" key="5">
    <source>
        <dbReference type="Pfam" id="PF12802"/>
    </source>
</evidence>
<evidence type="ECO:0000256" key="3">
    <source>
        <dbReference type="ARBA" id="ARBA00023163"/>
    </source>
</evidence>
<keyword evidence="1" id="KW-0805">Transcription regulation</keyword>
<dbReference type="AlphaFoldDB" id="A0A7W9UXK8"/>
<name>A0A7W9UXK8_9ACTN</name>
<reference evidence="6 7" key="1">
    <citation type="submission" date="2020-08" db="EMBL/GenBank/DDBJ databases">
        <title>Genomic Encyclopedia of Type Strains, Phase III (KMG-III): the genomes of soil and plant-associated and newly described type strains.</title>
        <authorList>
            <person name="Whitman W."/>
        </authorList>
    </citation>
    <scope>NUCLEOTIDE SEQUENCE [LARGE SCALE GENOMIC DNA]</scope>
    <source>
        <strain evidence="6 7">CECT 8305</strain>
    </source>
</reference>
<evidence type="ECO:0000256" key="1">
    <source>
        <dbReference type="ARBA" id="ARBA00023015"/>
    </source>
</evidence>
<gene>
    <name evidence="6" type="ORF">FHS42_000850</name>
</gene>
<dbReference type="Proteomes" id="UP000588098">
    <property type="component" value="Unassembled WGS sequence"/>
</dbReference>
<dbReference type="PANTHER" id="PTHR38465">
    <property type="entry name" value="HTH-TYPE TRANSCRIPTIONAL REGULATOR MJ1563-RELATED"/>
    <property type="match status" value="1"/>
</dbReference>
<evidence type="ECO:0000313" key="6">
    <source>
        <dbReference type="EMBL" id="MBB5933824.1"/>
    </source>
</evidence>
<feature type="domain" description="HTH marR-type" evidence="5">
    <location>
        <begin position="104"/>
        <end position="163"/>
    </location>
</feature>
<protein>
    <submittedName>
        <fullName evidence="6">DNA-binding MarR family transcriptional regulator</fullName>
    </submittedName>
</protein>
<dbReference type="InterPro" id="IPR000835">
    <property type="entry name" value="HTH_MarR-typ"/>
</dbReference>
<dbReference type="Gene3D" id="1.10.10.10">
    <property type="entry name" value="Winged helix-like DNA-binding domain superfamily/Winged helix DNA-binding domain"/>
    <property type="match status" value="1"/>
</dbReference>
<dbReference type="InterPro" id="IPR036390">
    <property type="entry name" value="WH_DNA-bd_sf"/>
</dbReference>
<accession>A0A7W9UXK8</accession>
<dbReference type="EMBL" id="JACHJL010000002">
    <property type="protein sequence ID" value="MBB5933824.1"/>
    <property type="molecule type" value="Genomic_DNA"/>
</dbReference>
<evidence type="ECO:0000256" key="2">
    <source>
        <dbReference type="ARBA" id="ARBA00023125"/>
    </source>
</evidence>
<sequence length="244" mass="26203">MTELKAAAGSGAESGAEQGAVGAAAGGARQATERSAAGAVEHQLAELVNAGRPADRGAGQPLGEPRGGWGEGAGSSEAEAPGRRDEDAVSRFVERFAAELVEAGVQRMASRVFAALLASDTGSLTSVELGDQLQISPAAVSGAIRYLSQVHMVGREREPGSRRDRYQVHTEQWYETITRRDQVLSRWELTLRDGADALGRDTPAGERMAETADFFEYLQGEMLVIMDRWRERQSARREGRTGES</sequence>
<dbReference type="Pfam" id="PF12802">
    <property type="entry name" value="MarR_2"/>
    <property type="match status" value="1"/>
</dbReference>